<dbReference type="InterPro" id="IPR035940">
    <property type="entry name" value="CAP_sf"/>
</dbReference>
<evidence type="ECO:0000256" key="1">
    <source>
        <dbReference type="ARBA" id="ARBA00009169"/>
    </source>
</evidence>
<evidence type="ECO:0000259" key="4">
    <source>
        <dbReference type="SMART" id="SM00198"/>
    </source>
</evidence>
<reference evidence="5" key="1">
    <citation type="journal article" date="2018" name="Toxicon">
        <title>Venom-gland transcriptomics and venom proteomics of the giant Florida blue centipede, Scolopendra viridis.</title>
        <authorList>
            <person name="Ward M.J."/>
            <person name="Rokyta D.R."/>
        </authorList>
    </citation>
    <scope>NUCLEOTIDE SEQUENCE</scope>
    <source>
        <tissue evidence="5">Venom gland</tissue>
    </source>
</reference>
<proteinExistence type="inferred from homology"/>
<name>A0A4D5R9Y7_SCOVI</name>
<dbReference type="Gene3D" id="3.40.33.10">
    <property type="entry name" value="CAP"/>
    <property type="match status" value="1"/>
</dbReference>
<dbReference type="CDD" id="cd05380">
    <property type="entry name" value="CAP_euk"/>
    <property type="match status" value="1"/>
</dbReference>
<dbReference type="InterPro" id="IPR014044">
    <property type="entry name" value="CAP_dom"/>
</dbReference>
<dbReference type="Pfam" id="PF00188">
    <property type="entry name" value="CAP"/>
    <property type="match status" value="1"/>
</dbReference>
<gene>
    <name evidence="5" type="primary">Scol-CAP2</name>
</gene>
<comment type="similarity">
    <text evidence="1">Belongs to the CRISP family. Venom allergen 5-like subfamily.</text>
</comment>
<dbReference type="EMBL" id="GGNE01000392">
    <property type="protein sequence ID" value="MIC88933.1"/>
    <property type="molecule type" value="Transcribed_RNA"/>
</dbReference>
<keyword evidence="3" id="KW-0732">Signal</keyword>
<organism evidence="5">
    <name type="scientific">Scolopendra viridis</name>
    <name type="common">Giant centipede</name>
    <dbReference type="NCBI Taxonomy" id="118503"/>
    <lineage>
        <taxon>Eukaryota</taxon>
        <taxon>Metazoa</taxon>
        <taxon>Ecdysozoa</taxon>
        <taxon>Arthropoda</taxon>
        <taxon>Myriapoda</taxon>
        <taxon>Chilopoda</taxon>
        <taxon>Pleurostigmophora</taxon>
        <taxon>Scolopendromorpha</taxon>
        <taxon>Scolopendridae</taxon>
        <taxon>Scolopendra</taxon>
    </lineage>
</organism>
<dbReference type="PRINTS" id="PR00837">
    <property type="entry name" value="V5TPXLIKE"/>
</dbReference>
<evidence type="ECO:0000313" key="5">
    <source>
        <dbReference type="EMBL" id="MIC88933.1"/>
    </source>
</evidence>
<protein>
    <recommendedName>
        <fullName evidence="2">Cysteine-rich venom protein</fullName>
    </recommendedName>
</protein>
<sequence length="219" mass="24290">MKISASMMNVLTWLLFSWLSGSQLFMHVWGCKMSERGLDDKTKALILDLHNKARQKVANGEESGQPPASNMKELHWDNEIAAIAQRVAENCIFQHTPQAQRTTKNYEYLGENIYAGSYPDPIPRSVKKWYEEVKDVTPAIVSSYSKPGNAIIGHFTQMVYANTEALGCGYAKSADDGEAFVFCLYGPGGNYPGKPVYKQGSPASECKNGKSTRYNGLCK</sequence>
<evidence type="ECO:0000256" key="2">
    <source>
        <dbReference type="ARBA" id="ARBA00032745"/>
    </source>
</evidence>
<dbReference type="InterPro" id="IPR001283">
    <property type="entry name" value="CRISP-related"/>
</dbReference>
<feature type="signal peptide" evidence="3">
    <location>
        <begin position="1"/>
        <end position="30"/>
    </location>
</feature>
<dbReference type="PANTHER" id="PTHR10334">
    <property type="entry name" value="CYSTEINE-RICH SECRETORY PROTEIN-RELATED"/>
    <property type="match status" value="1"/>
</dbReference>
<dbReference type="PRINTS" id="PR00838">
    <property type="entry name" value="V5ALLERGEN"/>
</dbReference>
<feature type="chain" id="PRO_5020029214" description="Cysteine-rich venom protein" evidence="3">
    <location>
        <begin position="31"/>
        <end position="219"/>
    </location>
</feature>
<dbReference type="SMART" id="SM00198">
    <property type="entry name" value="SCP"/>
    <property type="match status" value="1"/>
</dbReference>
<evidence type="ECO:0000256" key="3">
    <source>
        <dbReference type="SAM" id="SignalP"/>
    </source>
</evidence>
<dbReference type="AlphaFoldDB" id="A0A4D5R9Y7"/>
<accession>A0A4D5R9Y7</accession>
<dbReference type="SUPFAM" id="SSF55797">
    <property type="entry name" value="PR-1-like"/>
    <property type="match status" value="1"/>
</dbReference>
<feature type="domain" description="SCP" evidence="4">
    <location>
        <begin position="41"/>
        <end position="193"/>
    </location>
</feature>
<dbReference type="InterPro" id="IPR002413">
    <property type="entry name" value="V5_allergen-like"/>
</dbReference>